<evidence type="ECO:0000313" key="4">
    <source>
        <dbReference type="Proteomes" id="UP001275084"/>
    </source>
</evidence>
<evidence type="ECO:0000313" key="3">
    <source>
        <dbReference type="EMBL" id="KAK3352593.1"/>
    </source>
</evidence>
<keyword evidence="2" id="KW-0732">Signal</keyword>
<proteinExistence type="predicted"/>
<comment type="caution">
    <text evidence="3">The sequence shown here is derived from an EMBL/GenBank/DDBJ whole genome shotgun (WGS) entry which is preliminary data.</text>
</comment>
<organism evidence="3 4">
    <name type="scientific">Lasiosphaeria hispida</name>
    <dbReference type="NCBI Taxonomy" id="260671"/>
    <lineage>
        <taxon>Eukaryota</taxon>
        <taxon>Fungi</taxon>
        <taxon>Dikarya</taxon>
        <taxon>Ascomycota</taxon>
        <taxon>Pezizomycotina</taxon>
        <taxon>Sordariomycetes</taxon>
        <taxon>Sordariomycetidae</taxon>
        <taxon>Sordariales</taxon>
        <taxon>Lasiosphaeriaceae</taxon>
        <taxon>Lasiosphaeria</taxon>
    </lineage>
</organism>
<evidence type="ECO:0008006" key="5">
    <source>
        <dbReference type="Google" id="ProtNLM"/>
    </source>
</evidence>
<evidence type="ECO:0000256" key="1">
    <source>
        <dbReference type="SAM" id="MobiDB-lite"/>
    </source>
</evidence>
<feature type="signal peptide" evidence="2">
    <location>
        <begin position="1"/>
        <end position="24"/>
    </location>
</feature>
<reference evidence="3" key="2">
    <citation type="submission" date="2023-06" db="EMBL/GenBank/DDBJ databases">
        <authorList>
            <consortium name="Lawrence Berkeley National Laboratory"/>
            <person name="Haridas S."/>
            <person name="Hensen N."/>
            <person name="Bonometti L."/>
            <person name="Westerberg I."/>
            <person name="Brannstrom I.O."/>
            <person name="Guillou S."/>
            <person name="Cros-Aarteil S."/>
            <person name="Calhoun S."/>
            <person name="Kuo A."/>
            <person name="Mondo S."/>
            <person name="Pangilinan J."/>
            <person name="Riley R."/>
            <person name="Labutti K."/>
            <person name="Andreopoulos B."/>
            <person name="Lipzen A."/>
            <person name="Chen C."/>
            <person name="Yanf M."/>
            <person name="Daum C."/>
            <person name="Ng V."/>
            <person name="Clum A."/>
            <person name="Steindorff A."/>
            <person name="Ohm R."/>
            <person name="Martin F."/>
            <person name="Silar P."/>
            <person name="Natvig D."/>
            <person name="Lalanne C."/>
            <person name="Gautier V."/>
            <person name="Ament-Velasquez S.L."/>
            <person name="Kruys A."/>
            <person name="Hutchinson M.I."/>
            <person name="Powell A.J."/>
            <person name="Barry K."/>
            <person name="Miller A.N."/>
            <person name="Grigoriev I.V."/>
            <person name="Debuchy R."/>
            <person name="Gladieux P."/>
            <person name="Thoren M.H."/>
            <person name="Johannesson H."/>
        </authorList>
    </citation>
    <scope>NUCLEOTIDE SEQUENCE</scope>
    <source>
        <strain evidence="3">CBS 955.72</strain>
    </source>
</reference>
<dbReference type="AlphaFoldDB" id="A0AAJ0HH45"/>
<feature type="chain" id="PRO_5042611611" description="ShKT domain-containing protein" evidence="2">
    <location>
        <begin position="25"/>
        <end position="118"/>
    </location>
</feature>
<keyword evidence="4" id="KW-1185">Reference proteome</keyword>
<dbReference type="EMBL" id="JAUIQD010000004">
    <property type="protein sequence ID" value="KAK3352593.1"/>
    <property type="molecule type" value="Genomic_DNA"/>
</dbReference>
<dbReference type="Proteomes" id="UP001275084">
    <property type="component" value="Unassembled WGS sequence"/>
</dbReference>
<name>A0AAJ0HH45_9PEZI</name>
<evidence type="ECO:0000256" key="2">
    <source>
        <dbReference type="SAM" id="SignalP"/>
    </source>
</evidence>
<protein>
    <recommendedName>
        <fullName evidence="5">ShKT domain-containing protein</fullName>
    </recommendedName>
</protein>
<gene>
    <name evidence="3" type="ORF">B0T25DRAFT_188814</name>
</gene>
<reference evidence="3" key="1">
    <citation type="journal article" date="2023" name="Mol. Phylogenet. Evol.">
        <title>Genome-scale phylogeny and comparative genomics of the fungal order Sordariales.</title>
        <authorList>
            <person name="Hensen N."/>
            <person name="Bonometti L."/>
            <person name="Westerberg I."/>
            <person name="Brannstrom I.O."/>
            <person name="Guillou S."/>
            <person name="Cros-Aarteil S."/>
            <person name="Calhoun S."/>
            <person name="Haridas S."/>
            <person name="Kuo A."/>
            <person name="Mondo S."/>
            <person name="Pangilinan J."/>
            <person name="Riley R."/>
            <person name="LaButti K."/>
            <person name="Andreopoulos B."/>
            <person name="Lipzen A."/>
            <person name="Chen C."/>
            <person name="Yan M."/>
            <person name="Daum C."/>
            <person name="Ng V."/>
            <person name="Clum A."/>
            <person name="Steindorff A."/>
            <person name="Ohm R.A."/>
            <person name="Martin F."/>
            <person name="Silar P."/>
            <person name="Natvig D.O."/>
            <person name="Lalanne C."/>
            <person name="Gautier V."/>
            <person name="Ament-Velasquez S.L."/>
            <person name="Kruys A."/>
            <person name="Hutchinson M.I."/>
            <person name="Powell A.J."/>
            <person name="Barry K."/>
            <person name="Miller A.N."/>
            <person name="Grigoriev I.V."/>
            <person name="Debuchy R."/>
            <person name="Gladieux P."/>
            <person name="Hiltunen Thoren M."/>
            <person name="Johannesson H."/>
        </authorList>
    </citation>
    <scope>NUCLEOTIDE SEQUENCE</scope>
    <source>
        <strain evidence="3">CBS 955.72</strain>
    </source>
</reference>
<sequence length="118" mass="12250">MKSILRTLAATSALLLFLSPAALAVPIAAEDSVSISNATIIPTSNTTTIPPQAPPKPKGGANITSIDPDATVQGGGSPQCKPPLIYDLCTAANARAYCDNFGTFHSNFPKTCIDCWCQ</sequence>
<accession>A0AAJ0HH45</accession>
<feature type="region of interest" description="Disordered" evidence="1">
    <location>
        <begin position="45"/>
        <end position="77"/>
    </location>
</feature>